<proteinExistence type="predicted"/>
<dbReference type="GO" id="GO:0019062">
    <property type="term" value="P:virion attachment to host cell"/>
    <property type="evidence" value="ECO:0007669"/>
    <property type="project" value="UniProtKB-KW"/>
</dbReference>
<evidence type="ECO:0000256" key="4">
    <source>
        <dbReference type="ARBA" id="ARBA00022844"/>
    </source>
</evidence>
<evidence type="ECO:0000256" key="2">
    <source>
        <dbReference type="ARBA" id="ARBA00022581"/>
    </source>
</evidence>
<keyword evidence="4" id="KW-0946">Virion</keyword>
<organism evidence="7">
    <name type="scientific">Siphoviridae sp. ctCIv11</name>
    <dbReference type="NCBI Taxonomy" id="2827806"/>
    <lineage>
        <taxon>Viruses</taxon>
        <taxon>Duplodnaviria</taxon>
        <taxon>Heunggongvirae</taxon>
        <taxon>Uroviricota</taxon>
        <taxon>Caudoviricetes</taxon>
    </lineage>
</organism>
<protein>
    <submittedName>
        <fullName evidence="7">Head fiber protein</fullName>
    </submittedName>
</protein>
<dbReference type="InterPro" id="IPR022741">
    <property type="entry name" value="Phage_B103_Gp8"/>
</dbReference>
<reference evidence="7" key="1">
    <citation type="journal article" date="2021" name="Proc. Natl. Acad. Sci. U.S.A.">
        <title>A Catalog of Tens of Thousands of Viruses from Human Metagenomes Reveals Hidden Associations with Chronic Diseases.</title>
        <authorList>
            <person name="Tisza M.J."/>
            <person name="Buck C.B."/>
        </authorList>
    </citation>
    <scope>NUCLEOTIDE SEQUENCE</scope>
    <source>
        <strain evidence="7">CtCIv11</strain>
    </source>
</reference>
<comment type="subcellular location">
    <subcellularLocation>
        <location evidence="1">Virion</location>
    </subcellularLocation>
</comment>
<evidence type="ECO:0000256" key="5">
    <source>
        <dbReference type="ARBA" id="ARBA00023296"/>
    </source>
</evidence>
<evidence type="ECO:0000313" key="7">
    <source>
        <dbReference type="EMBL" id="DAF44848.1"/>
    </source>
</evidence>
<dbReference type="Pfam" id="PF11133">
    <property type="entry name" value="Phage_head_fibr"/>
    <property type="match status" value="1"/>
</dbReference>
<dbReference type="GO" id="GO:0044423">
    <property type="term" value="C:virion component"/>
    <property type="evidence" value="ECO:0007669"/>
    <property type="project" value="UniProtKB-KW"/>
</dbReference>
<keyword evidence="5" id="KW-1160">Virus entry into host cell</keyword>
<name>A0A8S5S1R7_9CAUD</name>
<evidence type="ECO:0000256" key="6">
    <source>
        <dbReference type="SAM" id="MobiDB-lite"/>
    </source>
</evidence>
<evidence type="ECO:0000256" key="3">
    <source>
        <dbReference type="ARBA" id="ARBA00022804"/>
    </source>
</evidence>
<dbReference type="EMBL" id="BK032513">
    <property type="protein sequence ID" value="DAF44848.1"/>
    <property type="molecule type" value="Genomic_DNA"/>
</dbReference>
<sequence length="299" mass="31539">MPQDSILSLNGLDHLLDKLDEKFDKKVDIVSGKGLSTNDYTTDEKTKLAGIASGANKYSLPTASSSTLGGVKTTSTVTSNSGHIACPIIDGVPYYKDTNTIYSPATTSANGLMSSTDKANLNTVMSTLTLATCSTARNVTAKVATLANFVLKPGATIVVEFTDTTTTNPSSGNLTLNVNNTGAKTIAFTRNGVIGALNYTSAGAFYNNIAHVFTYNGTYWVCLSYNADNNTWTAFKGATASANGTAGYIPAPTKGSQDKFFRADGTWAIPSSSSTGHGFKIDSTEPSDQVTDDEWLKEY</sequence>
<keyword evidence="2" id="KW-0945">Host-virus interaction</keyword>
<keyword evidence="3" id="KW-1161">Viral attachment to host cell</keyword>
<evidence type="ECO:0000256" key="1">
    <source>
        <dbReference type="ARBA" id="ARBA00004328"/>
    </source>
</evidence>
<dbReference type="GO" id="GO:0046718">
    <property type="term" value="P:symbiont entry into host cell"/>
    <property type="evidence" value="ECO:0007669"/>
    <property type="project" value="UniProtKB-KW"/>
</dbReference>
<feature type="region of interest" description="Disordered" evidence="6">
    <location>
        <begin position="272"/>
        <end position="299"/>
    </location>
</feature>
<accession>A0A8S5S1R7</accession>